<sequence length="37" mass="4292">MTTAMGFCPAVRLLVLFWWRLMSSSRLGLNIPRIQLL</sequence>
<reference evidence="1" key="2">
    <citation type="journal article" date="2015" name="Fish Shellfish Immunol.">
        <title>Early steps in the European eel (Anguilla anguilla)-Vibrio vulnificus interaction in the gills: Role of the RtxA13 toxin.</title>
        <authorList>
            <person name="Callol A."/>
            <person name="Pajuelo D."/>
            <person name="Ebbesson L."/>
            <person name="Teles M."/>
            <person name="MacKenzie S."/>
            <person name="Amaro C."/>
        </authorList>
    </citation>
    <scope>NUCLEOTIDE SEQUENCE</scope>
</reference>
<protein>
    <submittedName>
        <fullName evidence="1">Uncharacterized protein</fullName>
    </submittedName>
</protein>
<proteinExistence type="predicted"/>
<evidence type="ECO:0000313" key="1">
    <source>
        <dbReference type="EMBL" id="JAH19737.1"/>
    </source>
</evidence>
<name>A0A0E9QTJ3_ANGAN</name>
<reference evidence="1" key="1">
    <citation type="submission" date="2014-11" db="EMBL/GenBank/DDBJ databases">
        <authorList>
            <person name="Amaro Gonzalez C."/>
        </authorList>
    </citation>
    <scope>NUCLEOTIDE SEQUENCE</scope>
</reference>
<organism evidence="1">
    <name type="scientific">Anguilla anguilla</name>
    <name type="common">European freshwater eel</name>
    <name type="synonym">Muraena anguilla</name>
    <dbReference type="NCBI Taxonomy" id="7936"/>
    <lineage>
        <taxon>Eukaryota</taxon>
        <taxon>Metazoa</taxon>
        <taxon>Chordata</taxon>
        <taxon>Craniata</taxon>
        <taxon>Vertebrata</taxon>
        <taxon>Euteleostomi</taxon>
        <taxon>Actinopterygii</taxon>
        <taxon>Neopterygii</taxon>
        <taxon>Teleostei</taxon>
        <taxon>Anguilliformes</taxon>
        <taxon>Anguillidae</taxon>
        <taxon>Anguilla</taxon>
    </lineage>
</organism>
<accession>A0A0E9QTJ3</accession>
<dbReference type="EMBL" id="GBXM01088840">
    <property type="protein sequence ID" value="JAH19737.1"/>
    <property type="molecule type" value="Transcribed_RNA"/>
</dbReference>
<dbReference type="AlphaFoldDB" id="A0A0E9QTJ3"/>